<dbReference type="InterPro" id="IPR008146">
    <property type="entry name" value="Gln_synth_cat_dom"/>
</dbReference>
<dbReference type="PANTHER" id="PTHR43785">
    <property type="entry name" value="GAMMA-GLUTAMYLPUTRESCINE SYNTHETASE"/>
    <property type="match status" value="1"/>
</dbReference>
<comment type="caution">
    <text evidence="7">The sequence shown here is derived from an EMBL/GenBank/DDBJ whole genome shotgun (WGS) entry which is preliminary data.</text>
</comment>
<dbReference type="EC" id="6.3.1.11" evidence="7"/>
<evidence type="ECO:0000256" key="2">
    <source>
        <dbReference type="ARBA" id="ARBA00022598"/>
    </source>
</evidence>
<dbReference type="GO" id="GO:0006598">
    <property type="term" value="P:polyamine catabolic process"/>
    <property type="evidence" value="ECO:0007669"/>
    <property type="project" value="TreeGrafter"/>
</dbReference>
<dbReference type="GO" id="GO:0006542">
    <property type="term" value="P:glutamine biosynthetic process"/>
    <property type="evidence" value="ECO:0007669"/>
    <property type="project" value="InterPro"/>
</dbReference>
<dbReference type="Proteomes" id="UP000095087">
    <property type="component" value="Unassembled WGS sequence"/>
</dbReference>
<evidence type="ECO:0000256" key="1">
    <source>
        <dbReference type="ARBA" id="ARBA00001946"/>
    </source>
</evidence>
<evidence type="ECO:0000256" key="3">
    <source>
        <dbReference type="ARBA" id="ARBA00022842"/>
    </source>
</evidence>
<evidence type="ECO:0000256" key="5">
    <source>
        <dbReference type="RuleBase" id="RU000384"/>
    </source>
</evidence>
<dbReference type="GO" id="GO:0004356">
    <property type="term" value="F:glutamine synthetase activity"/>
    <property type="evidence" value="ECO:0007669"/>
    <property type="project" value="InterPro"/>
</dbReference>
<dbReference type="SMART" id="SM01230">
    <property type="entry name" value="Gln-synt_C"/>
    <property type="match status" value="1"/>
</dbReference>
<accession>A0A1E2RXG6</accession>
<comment type="similarity">
    <text evidence="4 5">Belongs to the glutamine synthetase family.</text>
</comment>
<dbReference type="InterPro" id="IPR014746">
    <property type="entry name" value="Gln_synth/guanido_kin_cat_dom"/>
</dbReference>
<dbReference type="GO" id="GO:0034024">
    <property type="term" value="F:glutamate-putrescine ligase activity"/>
    <property type="evidence" value="ECO:0007669"/>
    <property type="project" value="UniProtKB-EC"/>
</dbReference>
<dbReference type="Gene3D" id="3.10.20.70">
    <property type="entry name" value="Glutamine synthetase, N-terminal domain"/>
    <property type="match status" value="1"/>
</dbReference>
<keyword evidence="3" id="KW-0460">Magnesium</keyword>
<reference evidence="7 8" key="1">
    <citation type="submission" date="2016-07" db="EMBL/GenBank/DDBJ databases">
        <title>Draft genome sequence of Methyloligella halotolerans C2T (VKM B-2706T=CCUG 61687T=DSM 25045T), a halotolerant polyhydroxybutyrate accumulating methylotroph.</title>
        <authorList>
            <person name="Vasilenko O.V."/>
            <person name="Doronina N.V."/>
            <person name="Poroshina M.N."/>
            <person name="Tarlachkov S.V."/>
            <person name="Trotsenko Y.A."/>
        </authorList>
    </citation>
    <scope>NUCLEOTIDE SEQUENCE [LARGE SCALE GENOMIC DNA]</scope>
    <source>
        <strain evidence="7 8">VKM B-2706</strain>
    </source>
</reference>
<dbReference type="Gene3D" id="3.30.590.10">
    <property type="entry name" value="Glutamine synthetase/guanido kinase, catalytic domain"/>
    <property type="match status" value="1"/>
</dbReference>
<dbReference type="EMBL" id="MASI01000006">
    <property type="protein sequence ID" value="ODA66749.1"/>
    <property type="molecule type" value="Genomic_DNA"/>
</dbReference>
<name>A0A1E2RXG6_9HYPH</name>
<keyword evidence="2 7" id="KW-0436">Ligase</keyword>
<dbReference type="OrthoDB" id="9807095at2"/>
<organism evidence="7 8">
    <name type="scientific">Methyloligella halotolerans</name>
    <dbReference type="NCBI Taxonomy" id="1177755"/>
    <lineage>
        <taxon>Bacteria</taxon>
        <taxon>Pseudomonadati</taxon>
        <taxon>Pseudomonadota</taxon>
        <taxon>Alphaproteobacteria</taxon>
        <taxon>Hyphomicrobiales</taxon>
        <taxon>Hyphomicrobiaceae</taxon>
        <taxon>Methyloligella</taxon>
    </lineage>
</organism>
<proteinExistence type="inferred from homology"/>
<dbReference type="PATRIC" id="fig|1177755.3.peg.2539"/>
<dbReference type="SUPFAM" id="SSF54368">
    <property type="entry name" value="Glutamine synthetase, N-terminal domain"/>
    <property type="match status" value="1"/>
</dbReference>
<protein>
    <submittedName>
        <fullName evidence="7">Gamma-glutamylputrescine synthetase PuuA</fullName>
        <ecNumber evidence="7">6.3.1.11</ecNumber>
    </submittedName>
</protein>
<dbReference type="InterPro" id="IPR027303">
    <property type="entry name" value="Gln_synth_gly_rich_site"/>
</dbReference>
<feature type="domain" description="GS catalytic" evidence="6">
    <location>
        <begin position="155"/>
        <end position="489"/>
    </location>
</feature>
<dbReference type="PANTHER" id="PTHR43785:SF3">
    <property type="entry name" value="GS CATALYTIC DOMAIN-CONTAINING PROTEIN"/>
    <property type="match status" value="1"/>
</dbReference>
<evidence type="ECO:0000259" key="6">
    <source>
        <dbReference type="PROSITE" id="PS51987"/>
    </source>
</evidence>
<dbReference type="STRING" id="1177755.A7A08_02517"/>
<dbReference type="AlphaFoldDB" id="A0A1E2RXG6"/>
<dbReference type="InterPro" id="IPR036651">
    <property type="entry name" value="Gln_synt_N_sf"/>
</dbReference>
<keyword evidence="8" id="KW-1185">Reference proteome</keyword>
<dbReference type="Pfam" id="PF00120">
    <property type="entry name" value="Gln-synt_C"/>
    <property type="match status" value="1"/>
</dbReference>
<dbReference type="PROSITE" id="PS51987">
    <property type="entry name" value="GS_CATALYTIC"/>
    <property type="match status" value="1"/>
</dbReference>
<evidence type="ECO:0000256" key="4">
    <source>
        <dbReference type="PROSITE-ProRule" id="PRU01331"/>
    </source>
</evidence>
<evidence type="ECO:0000313" key="8">
    <source>
        <dbReference type="Proteomes" id="UP000095087"/>
    </source>
</evidence>
<dbReference type="PROSITE" id="PS00181">
    <property type="entry name" value="GLNA_ATP"/>
    <property type="match status" value="1"/>
</dbReference>
<comment type="cofactor">
    <cofactor evidence="1">
        <name>Mg(2+)</name>
        <dbReference type="ChEBI" id="CHEBI:18420"/>
    </cofactor>
</comment>
<dbReference type="SUPFAM" id="SSF55931">
    <property type="entry name" value="Glutamine synthetase/guanido kinase"/>
    <property type="match status" value="1"/>
</dbReference>
<sequence length="489" mass="54367">MHPETAGLAFGAGRSISWPPGVLPPLHDVCSVTRYTKPDWFDSIPENFNHFRGDKPVEEVQCIIPDMVGMSRGKAMPCEKFSPDTIYYLPDSLFYQTITGEYVEIDQIENQWMEKDIALHPDMSTACAAPWAEDVTLQVICDLKTRSGELVEVAPRNVLKRVISLYKEQGWRPVVAPELEFYLTKPNLDPNEPVEPPIGRTGRSASGRQSFSMVAVDEYGPVIDTIYDFAEAQGLNIDTMIQEGGAGQIELNLLHGDPLLLADEVFYFKRAIREAALKHNIFATFMAKPMRDEPGSAMHIHQSVVDIDTGANIFSDKTGGISSSFLHFIGGSQKHLLDVMPLLAPYANSYRRLNGRMSAPGNVEWSKDNRTTGLRIPICEPEARRVENRIIGIDTNPYLAIAASLAAGYLGMVNKVDPRPEATNEVWREGSVLPDGLAAALASFEVASDIRAVLGERFCTVFAAIKNAELTEFRREISPWEREHLMLNV</sequence>
<evidence type="ECO:0000313" key="7">
    <source>
        <dbReference type="EMBL" id="ODA66749.1"/>
    </source>
</evidence>
<gene>
    <name evidence="7" type="ORF">A7A08_02517</name>
</gene>